<accession>A0ACB8RIF1</accession>
<feature type="non-terminal residue" evidence="1">
    <location>
        <position position="65"/>
    </location>
</feature>
<dbReference type="EMBL" id="MU275999">
    <property type="protein sequence ID" value="KAI0043939.1"/>
    <property type="molecule type" value="Genomic_DNA"/>
</dbReference>
<evidence type="ECO:0000313" key="1">
    <source>
        <dbReference type="EMBL" id="KAI0043939.1"/>
    </source>
</evidence>
<comment type="caution">
    <text evidence="1">The sequence shown here is derived from an EMBL/GenBank/DDBJ whole genome shotgun (WGS) entry which is preliminary data.</text>
</comment>
<keyword evidence="2" id="KW-1185">Reference proteome</keyword>
<sequence>MKCASTDALIDTIYDGVSTNPPPPSAYFLNRTILAPRNDEVNDINEAVLGRLAGDEQVLLSADSV</sequence>
<name>A0ACB8RIF1_9AGAM</name>
<reference evidence="1" key="2">
    <citation type="journal article" date="2022" name="New Phytol.">
        <title>Evolutionary transition to the ectomycorrhizal habit in the genomes of a hyperdiverse lineage of mushroom-forming fungi.</title>
        <authorList>
            <person name="Looney B."/>
            <person name="Miyauchi S."/>
            <person name="Morin E."/>
            <person name="Drula E."/>
            <person name="Courty P.E."/>
            <person name="Kohler A."/>
            <person name="Kuo A."/>
            <person name="LaButti K."/>
            <person name="Pangilinan J."/>
            <person name="Lipzen A."/>
            <person name="Riley R."/>
            <person name="Andreopoulos W."/>
            <person name="He G."/>
            <person name="Johnson J."/>
            <person name="Nolan M."/>
            <person name="Tritt A."/>
            <person name="Barry K.W."/>
            <person name="Grigoriev I.V."/>
            <person name="Nagy L.G."/>
            <person name="Hibbett D."/>
            <person name="Henrissat B."/>
            <person name="Matheny P.B."/>
            <person name="Labbe J."/>
            <person name="Martin F.M."/>
        </authorList>
    </citation>
    <scope>NUCLEOTIDE SEQUENCE</scope>
    <source>
        <strain evidence="1">FP105234-sp</strain>
    </source>
</reference>
<dbReference type="Proteomes" id="UP000814033">
    <property type="component" value="Unassembled WGS sequence"/>
</dbReference>
<organism evidence="1 2">
    <name type="scientific">Auriscalpium vulgare</name>
    <dbReference type="NCBI Taxonomy" id="40419"/>
    <lineage>
        <taxon>Eukaryota</taxon>
        <taxon>Fungi</taxon>
        <taxon>Dikarya</taxon>
        <taxon>Basidiomycota</taxon>
        <taxon>Agaricomycotina</taxon>
        <taxon>Agaricomycetes</taxon>
        <taxon>Russulales</taxon>
        <taxon>Auriscalpiaceae</taxon>
        <taxon>Auriscalpium</taxon>
    </lineage>
</organism>
<evidence type="ECO:0000313" key="2">
    <source>
        <dbReference type="Proteomes" id="UP000814033"/>
    </source>
</evidence>
<reference evidence="1" key="1">
    <citation type="submission" date="2021-02" db="EMBL/GenBank/DDBJ databases">
        <authorList>
            <consortium name="DOE Joint Genome Institute"/>
            <person name="Ahrendt S."/>
            <person name="Looney B.P."/>
            <person name="Miyauchi S."/>
            <person name="Morin E."/>
            <person name="Drula E."/>
            <person name="Courty P.E."/>
            <person name="Chicoki N."/>
            <person name="Fauchery L."/>
            <person name="Kohler A."/>
            <person name="Kuo A."/>
            <person name="Labutti K."/>
            <person name="Pangilinan J."/>
            <person name="Lipzen A."/>
            <person name="Riley R."/>
            <person name="Andreopoulos W."/>
            <person name="He G."/>
            <person name="Johnson J."/>
            <person name="Barry K.W."/>
            <person name="Grigoriev I.V."/>
            <person name="Nagy L."/>
            <person name="Hibbett D."/>
            <person name="Henrissat B."/>
            <person name="Matheny P.B."/>
            <person name="Labbe J."/>
            <person name="Martin F."/>
        </authorList>
    </citation>
    <scope>NUCLEOTIDE SEQUENCE</scope>
    <source>
        <strain evidence="1">FP105234-sp</strain>
    </source>
</reference>
<proteinExistence type="predicted"/>
<gene>
    <name evidence="1" type="ORF">FA95DRAFT_1497865</name>
</gene>
<protein>
    <submittedName>
        <fullName evidence="1">Uncharacterized protein</fullName>
    </submittedName>
</protein>